<dbReference type="InterPro" id="IPR023401">
    <property type="entry name" value="ODC_N"/>
</dbReference>
<comment type="caution">
    <text evidence="1">The sequence shown here is derived from an EMBL/GenBank/DDBJ whole genome shotgun (WGS) entry which is preliminary data.</text>
</comment>
<proteinExistence type="predicted"/>
<gene>
    <name evidence="1" type="ORF">I5803_08085</name>
</gene>
<dbReference type="InterPro" id="IPR036291">
    <property type="entry name" value="NAD(P)-bd_dom_sf"/>
</dbReference>
<sequence length="323" mass="34025">MSTDATLLHLTDADIGRLDLGLAGVRGAIDKAFLAHSRGLLRTEPKTSMFIGPGHAFQSLIAVDTQGGFAALKWVGMVPPGGAADVNINASILLSDAASGRLLCLMDGRRATALRTAGMTAVAAQYLARKDSASIGFVGAGVQAHSHLLALKELLPSLRTVHIHSKTAASGERLADSARALGFEARVTGARDVLQQSDIVITTVPLGPDFEPFIEAAWIRPGAFVAAIDVARSWKHEGLRDLELTVVDDEAMKHYAKPGNFIPELDHADATLSDLVGKGHPGRVDSRQRAMLFSSGSAVADLAIATLIYERAINTGIGTRLAN</sequence>
<dbReference type="PIRSF" id="PIRSF001439">
    <property type="entry name" value="CryM"/>
    <property type="match status" value="1"/>
</dbReference>
<evidence type="ECO:0000313" key="1">
    <source>
        <dbReference type="EMBL" id="MBG9387975.1"/>
    </source>
</evidence>
<dbReference type="SUPFAM" id="SSF51735">
    <property type="entry name" value="NAD(P)-binding Rossmann-fold domains"/>
    <property type="match status" value="1"/>
</dbReference>
<dbReference type="Gene3D" id="3.40.50.720">
    <property type="entry name" value="NAD(P)-binding Rossmann-like Domain"/>
    <property type="match status" value="1"/>
</dbReference>
<dbReference type="Pfam" id="PF02423">
    <property type="entry name" value="OCD_Mu_crystall"/>
    <property type="match status" value="1"/>
</dbReference>
<dbReference type="AlphaFoldDB" id="A0A931H3U1"/>
<organism evidence="1 2">
    <name type="scientific">Caenimonas aquaedulcis</name>
    <dbReference type="NCBI Taxonomy" id="2793270"/>
    <lineage>
        <taxon>Bacteria</taxon>
        <taxon>Pseudomonadati</taxon>
        <taxon>Pseudomonadota</taxon>
        <taxon>Betaproteobacteria</taxon>
        <taxon>Burkholderiales</taxon>
        <taxon>Comamonadaceae</taxon>
        <taxon>Caenimonas</taxon>
    </lineage>
</organism>
<dbReference type="EMBL" id="JADWYS010000001">
    <property type="protein sequence ID" value="MBG9387975.1"/>
    <property type="molecule type" value="Genomic_DNA"/>
</dbReference>
<accession>A0A931H3U1</accession>
<protein>
    <submittedName>
        <fullName evidence="1">Ornithine cyclodeaminase family protein</fullName>
    </submittedName>
</protein>
<keyword evidence="2" id="KW-1185">Reference proteome</keyword>
<evidence type="ECO:0000313" key="2">
    <source>
        <dbReference type="Proteomes" id="UP000651050"/>
    </source>
</evidence>
<dbReference type="Gene3D" id="3.30.1780.10">
    <property type="entry name" value="ornithine cyclodeaminase, domain 1"/>
    <property type="match status" value="1"/>
</dbReference>
<dbReference type="PANTHER" id="PTHR13812">
    <property type="entry name" value="KETIMINE REDUCTASE MU-CRYSTALLIN"/>
    <property type="match status" value="1"/>
</dbReference>
<dbReference type="RefSeq" id="WP_196985857.1">
    <property type="nucleotide sequence ID" value="NZ_JADWYS010000001.1"/>
</dbReference>
<dbReference type="GO" id="GO:0005737">
    <property type="term" value="C:cytoplasm"/>
    <property type="evidence" value="ECO:0007669"/>
    <property type="project" value="TreeGrafter"/>
</dbReference>
<dbReference type="InterPro" id="IPR003462">
    <property type="entry name" value="ODC_Mu_crystall"/>
</dbReference>
<dbReference type="PANTHER" id="PTHR13812:SF19">
    <property type="entry name" value="KETIMINE REDUCTASE MU-CRYSTALLIN"/>
    <property type="match status" value="1"/>
</dbReference>
<dbReference type="Proteomes" id="UP000651050">
    <property type="component" value="Unassembled WGS sequence"/>
</dbReference>
<reference evidence="1" key="1">
    <citation type="submission" date="2020-11" db="EMBL/GenBank/DDBJ databases">
        <title>Bacterial whole genome sequence for Caenimonas sp. DR4.4.</title>
        <authorList>
            <person name="Le V."/>
            <person name="Ko S.-R."/>
            <person name="Ahn C.-Y."/>
            <person name="Oh H.-M."/>
        </authorList>
    </citation>
    <scope>NUCLEOTIDE SEQUENCE</scope>
    <source>
        <strain evidence="1">DR4.4</strain>
    </source>
</reference>
<name>A0A931H3U1_9BURK</name>